<sequence length="563" mass="63884">MIPNSDLFASSPKYSSVSTTIRPIAAAEIHGITFRGELLLAIDSRNGYLLQIDPITHNTEILNTEHWENFIGTTGIAITGDTLWFTSGRSIYRCSLSSGDFAAEVFTRLDYAAVGLAVWDSTIYVSCQKTGDILVLNGETGEQITRLYAPGIGNENLTIRGEELWVTDSLEQSVYCLDRATGQIIFSVLTPFESPTGLTFLRNSQTGEDTLYVAYVNYEPYIRDNPNADPNHELLYRSRTFIHPLYFHYDPENHYALSNGYLVEMSYVEELEPLDQIELTNLEWRIALPAETHRQKVRKVEPIGLPFTEEVENGQKVAVFKFDKLTSQNRCVFGWKALLEVSSIKYRLTPRDCENIPDLPPEYSDRYLIDNDNLAMDTDIIKRAAVEAAERETNLLRKVYSIRNYVYDRLSYGIKPHIDTPDIALRRGVGSCGEYVGVLLALFRLNGIACRTVGRYKCPPSPLTRNQPLEPDYNHVWLEFYIPSIGWLPMESNPDDIIDGGPYPTRFFMGLAWYHAEMAKDTPFERLISNGIPLNKQQVSIGSLAINHVRFTILEELDPAKRS</sequence>
<dbReference type="eggNOG" id="COG1305">
    <property type="taxonomic scope" value="Bacteria"/>
</dbReference>
<dbReference type="Gene3D" id="3.10.620.30">
    <property type="match status" value="1"/>
</dbReference>
<dbReference type="Proteomes" id="UP000008204">
    <property type="component" value="Chromosome"/>
</dbReference>
<evidence type="ECO:0000259" key="1">
    <source>
        <dbReference type="SMART" id="SM00460"/>
    </source>
</evidence>
<dbReference type="SUPFAM" id="SSF54001">
    <property type="entry name" value="Cysteine proteinases"/>
    <property type="match status" value="1"/>
</dbReference>
<feature type="domain" description="Transglutaminase-like" evidence="1">
    <location>
        <begin position="424"/>
        <end position="494"/>
    </location>
</feature>
<keyword evidence="3" id="KW-1185">Reference proteome</keyword>
<dbReference type="PANTHER" id="PTHR33490">
    <property type="entry name" value="BLR5614 PROTEIN-RELATED"/>
    <property type="match status" value="1"/>
</dbReference>
<dbReference type="RefSeq" id="WP_012594437.1">
    <property type="nucleotide sequence ID" value="NC_011726.1"/>
</dbReference>
<dbReference type="InterPro" id="IPR015943">
    <property type="entry name" value="WD40/YVTN_repeat-like_dom_sf"/>
</dbReference>
<dbReference type="Pfam" id="PF01841">
    <property type="entry name" value="Transglut_core"/>
    <property type="match status" value="1"/>
</dbReference>
<dbReference type="SUPFAM" id="SSF63825">
    <property type="entry name" value="YWTD domain"/>
    <property type="match status" value="1"/>
</dbReference>
<gene>
    <name evidence="2" type="ordered locus">PCC8801_1088</name>
</gene>
<evidence type="ECO:0000313" key="2">
    <source>
        <dbReference type="EMBL" id="ACK65162.1"/>
    </source>
</evidence>
<dbReference type="HOGENOM" id="CLU_035296_0_0_3"/>
<dbReference type="Gene3D" id="2.130.10.10">
    <property type="entry name" value="YVTN repeat-like/Quinoprotein amine dehydrogenase"/>
    <property type="match status" value="1"/>
</dbReference>
<name>B7K121_RIPO1</name>
<evidence type="ECO:0000313" key="3">
    <source>
        <dbReference type="Proteomes" id="UP000008204"/>
    </source>
</evidence>
<dbReference type="KEGG" id="cyp:PCC8801_1088"/>
<dbReference type="SMART" id="SM00460">
    <property type="entry name" value="TGc"/>
    <property type="match status" value="1"/>
</dbReference>
<dbReference type="EMBL" id="CP001287">
    <property type="protein sequence ID" value="ACK65162.1"/>
    <property type="molecule type" value="Genomic_DNA"/>
</dbReference>
<organism evidence="2 3">
    <name type="scientific">Rippkaea orientalis (strain PCC 8801 / RF-1)</name>
    <name type="common">Cyanothece sp. (strain PCC 8801)</name>
    <dbReference type="NCBI Taxonomy" id="41431"/>
    <lineage>
        <taxon>Bacteria</taxon>
        <taxon>Bacillati</taxon>
        <taxon>Cyanobacteriota</taxon>
        <taxon>Cyanophyceae</taxon>
        <taxon>Oscillatoriophycideae</taxon>
        <taxon>Chroococcales</taxon>
        <taxon>Aphanothecaceae</taxon>
        <taxon>Rippkaea</taxon>
        <taxon>Rippkaea orientalis</taxon>
    </lineage>
</organism>
<dbReference type="InterPro" id="IPR002931">
    <property type="entry name" value="Transglutaminase-like"/>
</dbReference>
<reference evidence="3" key="1">
    <citation type="journal article" date="2011" name="MBio">
        <title>Novel metabolic attributes of the genus Cyanothece, comprising a group of unicellular nitrogen-fixing Cyanobacteria.</title>
        <authorList>
            <person name="Bandyopadhyay A."/>
            <person name="Elvitigala T."/>
            <person name="Welsh E."/>
            <person name="Stockel J."/>
            <person name="Liberton M."/>
            <person name="Min H."/>
            <person name="Sherman L.A."/>
            <person name="Pakrasi H.B."/>
        </authorList>
    </citation>
    <scope>NUCLEOTIDE SEQUENCE [LARGE SCALE GENOMIC DNA]</scope>
    <source>
        <strain evidence="3">PCC 8801</strain>
    </source>
</reference>
<dbReference type="InterPro" id="IPR038765">
    <property type="entry name" value="Papain-like_cys_pep_sf"/>
</dbReference>
<protein>
    <submittedName>
        <fullName evidence="2">Transglutaminase domain protein</fullName>
    </submittedName>
</protein>
<dbReference type="PANTHER" id="PTHR33490:SF6">
    <property type="entry name" value="SLL1049 PROTEIN"/>
    <property type="match status" value="1"/>
</dbReference>
<proteinExistence type="predicted"/>
<accession>B7K121</accession>
<dbReference type="STRING" id="41431.PCC8801_1088"/>
<dbReference type="OrthoDB" id="9804872at2"/>
<dbReference type="AlphaFoldDB" id="B7K121"/>